<name>A0ABN8E818_9VIBR</name>
<gene>
    <name evidence="3" type="ORF">VMF7928_02353</name>
</gene>
<dbReference type="SMART" id="SM00471">
    <property type="entry name" value="HDc"/>
    <property type="match status" value="1"/>
</dbReference>
<dbReference type="InterPro" id="IPR003607">
    <property type="entry name" value="HD/PDEase_dom"/>
</dbReference>
<dbReference type="PROSITE" id="PS51832">
    <property type="entry name" value="HD_GYP"/>
    <property type="match status" value="1"/>
</dbReference>
<dbReference type="PANTHER" id="PTHR43155:SF2">
    <property type="entry name" value="CYCLIC DI-GMP PHOSPHODIESTERASE PA4108"/>
    <property type="match status" value="1"/>
</dbReference>
<proteinExistence type="predicted"/>
<dbReference type="CDD" id="cd00077">
    <property type="entry name" value="HDc"/>
    <property type="match status" value="1"/>
</dbReference>
<feature type="coiled-coil region" evidence="1">
    <location>
        <begin position="87"/>
        <end position="119"/>
    </location>
</feature>
<accession>A0ABN8E818</accession>
<keyword evidence="1" id="KW-0175">Coiled coil</keyword>
<dbReference type="Pfam" id="PF13487">
    <property type="entry name" value="HD_5"/>
    <property type="match status" value="1"/>
</dbReference>
<reference evidence="3" key="1">
    <citation type="submission" date="2021-11" db="EMBL/GenBank/DDBJ databases">
        <authorList>
            <person name="Rodrigo-Torres L."/>
            <person name="Arahal R. D."/>
            <person name="Lucena T."/>
        </authorList>
    </citation>
    <scope>NUCLEOTIDE SEQUENCE</scope>
    <source>
        <strain evidence="3">CECT 7928</strain>
    </source>
</reference>
<dbReference type="Proteomes" id="UP000838748">
    <property type="component" value="Unassembled WGS sequence"/>
</dbReference>
<sequence>MRVDFELAKSIRISIEKLSVGMFVTAIEESDNITLANAGRVHCPTSIKKLVDNGVKFAWVDKKLSCEKCEIQSQPIQLVDPIERQSLQEVREKRKLATRDSQQKKAKVLVEQARDLANKLLTNTFQRRTTLVDDISSWAEKIVDFALVDTDAIRCVTALRNKDDYLLEHSVNVSCLLVSFGKHLNMNKAMLKQLAIGGIIHDVGKIRVENKVLNKPGKLTEEEFEQIKMHQTYAKEILAKVDGISQVARDICLMHHEKLDGTGYPDALSADQIPVHSRMSAIVDIYDALTADRCYKKGISSAEAFKIMLDMSPDKLDKELVYKFINCIGIYPVGSVVELSDGRVGVVWERNESNPLEPEVKCVYSRKYRHFIDVSYVKLSKHEVTIERAVAPSALEVDISPYYN</sequence>
<keyword evidence="3" id="KW-0378">Hydrolase</keyword>
<dbReference type="Gene3D" id="1.10.3210.10">
    <property type="entry name" value="Hypothetical protein af1432"/>
    <property type="match status" value="1"/>
</dbReference>
<feature type="domain" description="HD-GYP" evidence="2">
    <location>
        <begin position="144"/>
        <end position="340"/>
    </location>
</feature>
<organism evidence="3 4">
    <name type="scientific">Vibrio marisflavi CECT 7928</name>
    <dbReference type="NCBI Taxonomy" id="634439"/>
    <lineage>
        <taxon>Bacteria</taxon>
        <taxon>Pseudomonadati</taxon>
        <taxon>Pseudomonadota</taxon>
        <taxon>Gammaproteobacteria</taxon>
        <taxon>Vibrionales</taxon>
        <taxon>Vibrionaceae</taxon>
        <taxon>Vibrio</taxon>
    </lineage>
</organism>
<dbReference type="Pfam" id="PF11871">
    <property type="entry name" value="DUF3391"/>
    <property type="match status" value="1"/>
</dbReference>
<comment type="caution">
    <text evidence="3">The sequence shown here is derived from an EMBL/GenBank/DDBJ whole genome shotgun (WGS) entry which is preliminary data.</text>
</comment>
<keyword evidence="4" id="KW-1185">Reference proteome</keyword>
<evidence type="ECO:0000256" key="1">
    <source>
        <dbReference type="SAM" id="Coils"/>
    </source>
</evidence>
<dbReference type="PANTHER" id="PTHR43155">
    <property type="entry name" value="CYCLIC DI-GMP PHOSPHODIESTERASE PA4108-RELATED"/>
    <property type="match status" value="1"/>
</dbReference>
<dbReference type="EC" id="3.1.4.-" evidence="3"/>
<evidence type="ECO:0000313" key="3">
    <source>
        <dbReference type="EMBL" id="CAH0539676.1"/>
    </source>
</evidence>
<dbReference type="InterPro" id="IPR021812">
    <property type="entry name" value="DUF3391"/>
</dbReference>
<evidence type="ECO:0000313" key="4">
    <source>
        <dbReference type="Proteomes" id="UP000838748"/>
    </source>
</evidence>
<evidence type="ECO:0000259" key="2">
    <source>
        <dbReference type="PROSITE" id="PS51832"/>
    </source>
</evidence>
<protein>
    <submittedName>
        <fullName evidence="3">Cyclic di-GMP phosphodiesterase</fullName>
        <ecNumber evidence="3">3.1.4.-</ecNumber>
    </submittedName>
</protein>
<dbReference type="SUPFAM" id="SSF109604">
    <property type="entry name" value="HD-domain/PDEase-like"/>
    <property type="match status" value="1"/>
</dbReference>
<dbReference type="EMBL" id="CAKLDM010000002">
    <property type="protein sequence ID" value="CAH0539676.1"/>
    <property type="molecule type" value="Genomic_DNA"/>
</dbReference>
<dbReference type="GO" id="GO:0016787">
    <property type="term" value="F:hydrolase activity"/>
    <property type="evidence" value="ECO:0007669"/>
    <property type="project" value="UniProtKB-KW"/>
</dbReference>
<dbReference type="InterPro" id="IPR037522">
    <property type="entry name" value="HD_GYP_dom"/>
</dbReference>
<dbReference type="RefSeq" id="WP_237361650.1">
    <property type="nucleotide sequence ID" value="NZ_CAKLDM010000002.1"/>
</dbReference>